<reference evidence="11 12" key="1">
    <citation type="submission" date="2019-06" db="EMBL/GenBank/DDBJ databases">
        <title>New taxonomy in bacterial strain CC-CFT640, isolated from vineyard.</title>
        <authorList>
            <person name="Lin S.-Y."/>
            <person name="Tsai C.-F."/>
            <person name="Young C.-C."/>
        </authorList>
    </citation>
    <scope>NUCLEOTIDE SEQUENCE [LARGE SCALE GENOMIC DNA]</scope>
    <source>
        <strain evidence="11 12">CC-CFT640</strain>
    </source>
</reference>
<keyword evidence="8 10" id="KW-0472">Membrane</keyword>
<gene>
    <name evidence="11" type="ORF">FHP25_23730</name>
</gene>
<feature type="transmembrane region" description="Helical" evidence="10">
    <location>
        <begin position="88"/>
        <end position="112"/>
    </location>
</feature>
<dbReference type="GO" id="GO:0015188">
    <property type="term" value="F:L-isoleucine transmembrane transporter activity"/>
    <property type="evidence" value="ECO:0007669"/>
    <property type="project" value="TreeGrafter"/>
</dbReference>
<evidence type="ECO:0000256" key="2">
    <source>
        <dbReference type="ARBA" id="ARBA00022448"/>
    </source>
</evidence>
<dbReference type="Proteomes" id="UP000321638">
    <property type="component" value="Unassembled WGS sequence"/>
</dbReference>
<dbReference type="Pfam" id="PF02653">
    <property type="entry name" value="BPD_transp_2"/>
    <property type="match status" value="1"/>
</dbReference>
<dbReference type="GO" id="GO:0015192">
    <property type="term" value="F:L-phenylalanine transmembrane transporter activity"/>
    <property type="evidence" value="ECO:0007669"/>
    <property type="project" value="TreeGrafter"/>
</dbReference>
<dbReference type="InterPro" id="IPR052157">
    <property type="entry name" value="BCAA_transport_permease"/>
</dbReference>
<accession>A0A5C8PGN3</accession>
<feature type="transmembrane region" description="Helical" evidence="10">
    <location>
        <begin position="185"/>
        <end position="209"/>
    </location>
</feature>
<feature type="transmembrane region" description="Helical" evidence="10">
    <location>
        <begin position="266"/>
        <end position="284"/>
    </location>
</feature>
<evidence type="ECO:0000256" key="10">
    <source>
        <dbReference type="SAM" id="Phobius"/>
    </source>
</evidence>
<protein>
    <submittedName>
        <fullName evidence="11">Branched-chain amino acid ABC transporter permease</fullName>
    </submittedName>
</protein>
<evidence type="ECO:0000256" key="9">
    <source>
        <dbReference type="ARBA" id="ARBA00037998"/>
    </source>
</evidence>
<dbReference type="GO" id="GO:1903806">
    <property type="term" value="P:L-isoleucine import across plasma membrane"/>
    <property type="evidence" value="ECO:0007669"/>
    <property type="project" value="TreeGrafter"/>
</dbReference>
<feature type="transmembrane region" description="Helical" evidence="10">
    <location>
        <begin position="12"/>
        <end position="34"/>
    </location>
</feature>
<feature type="transmembrane region" description="Helical" evidence="10">
    <location>
        <begin position="54"/>
        <end position="76"/>
    </location>
</feature>
<name>A0A5C8PGN3_9HYPH</name>
<keyword evidence="5 10" id="KW-0812">Transmembrane</keyword>
<comment type="similarity">
    <text evidence="9">Belongs to the binding-protein-dependent transport system permease family. LivHM subfamily.</text>
</comment>
<evidence type="ECO:0000256" key="3">
    <source>
        <dbReference type="ARBA" id="ARBA00022475"/>
    </source>
</evidence>
<feature type="transmembrane region" description="Helical" evidence="10">
    <location>
        <begin position="221"/>
        <end position="254"/>
    </location>
</feature>
<evidence type="ECO:0000256" key="8">
    <source>
        <dbReference type="ARBA" id="ARBA00023136"/>
    </source>
</evidence>
<evidence type="ECO:0000256" key="6">
    <source>
        <dbReference type="ARBA" id="ARBA00022970"/>
    </source>
</evidence>
<dbReference type="EMBL" id="VDUZ01000030">
    <property type="protein sequence ID" value="TXL72785.1"/>
    <property type="molecule type" value="Genomic_DNA"/>
</dbReference>
<dbReference type="InterPro" id="IPR001851">
    <property type="entry name" value="ABC_transp_permease"/>
</dbReference>
<dbReference type="GO" id="GO:0015190">
    <property type="term" value="F:L-leucine transmembrane transporter activity"/>
    <property type="evidence" value="ECO:0007669"/>
    <property type="project" value="TreeGrafter"/>
</dbReference>
<keyword evidence="6" id="KW-0029">Amino-acid transport</keyword>
<evidence type="ECO:0000256" key="7">
    <source>
        <dbReference type="ARBA" id="ARBA00022989"/>
    </source>
</evidence>
<evidence type="ECO:0000256" key="1">
    <source>
        <dbReference type="ARBA" id="ARBA00004651"/>
    </source>
</evidence>
<keyword evidence="2" id="KW-0813">Transport</keyword>
<comment type="subcellular location">
    <subcellularLocation>
        <location evidence="1">Cell membrane</location>
        <topology evidence="1">Multi-pass membrane protein</topology>
    </subcellularLocation>
</comment>
<keyword evidence="4" id="KW-0997">Cell inner membrane</keyword>
<comment type="caution">
    <text evidence="11">The sequence shown here is derived from an EMBL/GenBank/DDBJ whole genome shotgun (WGS) entry which is preliminary data.</text>
</comment>
<dbReference type="OrthoDB" id="9778908at2"/>
<dbReference type="GO" id="GO:0005886">
    <property type="term" value="C:plasma membrane"/>
    <property type="evidence" value="ECO:0007669"/>
    <property type="project" value="UniProtKB-SubCell"/>
</dbReference>
<dbReference type="AlphaFoldDB" id="A0A5C8PGN3"/>
<dbReference type="PANTHER" id="PTHR11795:SF371">
    <property type="entry name" value="HIGH-AFFINITY BRANCHED-CHAIN AMINO ACID TRANSPORT SYSTEM PERMEASE PROTEIN LIVH"/>
    <property type="match status" value="1"/>
</dbReference>
<dbReference type="CDD" id="cd06582">
    <property type="entry name" value="TM_PBP1_LivH_like"/>
    <property type="match status" value="1"/>
</dbReference>
<keyword evidence="3" id="KW-1003">Cell membrane</keyword>
<sequence length="293" mass="30574">MIALQHILDAVNVGGLYALMALGIGLIFGVMRLINFAHGEMVMAGGYAMAMLSALPAPAVIAVSIIIVVALAVAIERGAFRPLRGKDPATLLVASFTVSYFLQNLSVLVFGARPLPFAFMPGLAEILEIGGLRVPLLQFVSLGLTVLALAGLAILVKRTTIGIELRAAAEDVVTAQLSGINVNRVIALAFVISAVLAWVVSLTYSAQIGQLSPAMGVRPLIIGFVATILGGLGSLPGAALGGFLVGAISVLLEVVLPSETRPFREAFLFGLVFIILVVRPEGIVRVCALQERV</sequence>
<evidence type="ECO:0000313" key="11">
    <source>
        <dbReference type="EMBL" id="TXL72785.1"/>
    </source>
</evidence>
<dbReference type="RefSeq" id="WP_147849468.1">
    <property type="nucleotide sequence ID" value="NZ_VDUZ01000030.1"/>
</dbReference>
<evidence type="ECO:0000256" key="5">
    <source>
        <dbReference type="ARBA" id="ARBA00022692"/>
    </source>
</evidence>
<keyword evidence="7 10" id="KW-1133">Transmembrane helix</keyword>
<feature type="transmembrane region" description="Helical" evidence="10">
    <location>
        <begin position="132"/>
        <end position="156"/>
    </location>
</feature>
<dbReference type="GO" id="GO:0005304">
    <property type="term" value="F:L-valine transmembrane transporter activity"/>
    <property type="evidence" value="ECO:0007669"/>
    <property type="project" value="TreeGrafter"/>
</dbReference>
<organism evidence="11 12">
    <name type="scientific">Vineibacter terrae</name>
    <dbReference type="NCBI Taxonomy" id="2586908"/>
    <lineage>
        <taxon>Bacteria</taxon>
        <taxon>Pseudomonadati</taxon>
        <taxon>Pseudomonadota</taxon>
        <taxon>Alphaproteobacteria</taxon>
        <taxon>Hyphomicrobiales</taxon>
        <taxon>Vineibacter</taxon>
    </lineage>
</organism>
<evidence type="ECO:0000313" key="12">
    <source>
        <dbReference type="Proteomes" id="UP000321638"/>
    </source>
</evidence>
<keyword evidence="12" id="KW-1185">Reference proteome</keyword>
<proteinExistence type="inferred from homology"/>
<dbReference type="PANTHER" id="PTHR11795">
    <property type="entry name" value="BRANCHED-CHAIN AMINO ACID TRANSPORT SYSTEM PERMEASE PROTEIN LIVH"/>
    <property type="match status" value="1"/>
</dbReference>
<dbReference type="GO" id="GO:0015808">
    <property type="term" value="P:L-alanine transport"/>
    <property type="evidence" value="ECO:0007669"/>
    <property type="project" value="TreeGrafter"/>
</dbReference>
<evidence type="ECO:0000256" key="4">
    <source>
        <dbReference type="ARBA" id="ARBA00022519"/>
    </source>
</evidence>
<dbReference type="GO" id="GO:0042941">
    <property type="term" value="P:D-alanine transmembrane transport"/>
    <property type="evidence" value="ECO:0007669"/>
    <property type="project" value="TreeGrafter"/>
</dbReference>